<proteinExistence type="predicted"/>
<accession>A0ABU7JSZ1</accession>
<dbReference type="InterPro" id="IPR050925">
    <property type="entry name" value="Rhomboid_protease_S54"/>
</dbReference>
<dbReference type="GO" id="GO:0006508">
    <property type="term" value="P:proteolysis"/>
    <property type="evidence" value="ECO:0007669"/>
    <property type="project" value="UniProtKB-KW"/>
</dbReference>
<comment type="subcellular location">
    <subcellularLocation>
        <location evidence="1">Membrane</location>
        <topology evidence="1">Multi-pass membrane protein</topology>
    </subcellularLocation>
</comment>
<evidence type="ECO:0000256" key="1">
    <source>
        <dbReference type="ARBA" id="ARBA00004141"/>
    </source>
</evidence>
<feature type="transmembrane region" description="Helical" evidence="5">
    <location>
        <begin position="69"/>
        <end position="88"/>
    </location>
</feature>
<evidence type="ECO:0000256" key="4">
    <source>
        <dbReference type="ARBA" id="ARBA00023136"/>
    </source>
</evidence>
<dbReference type="Proteomes" id="UP001331936">
    <property type="component" value="Unassembled WGS sequence"/>
</dbReference>
<keyword evidence="7" id="KW-0645">Protease</keyword>
<evidence type="ECO:0000259" key="6">
    <source>
        <dbReference type="Pfam" id="PF01694"/>
    </source>
</evidence>
<dbReference type="PANTHER" id="PTHR43731:SF9">
    <property type="entry name" value="SLR1461 PROTEIN"/>
    <property type="match status" value="1"/>
</dbReference>
<evidence type="ECO:0000313" key="8">
    <source>
        <dbReference type="Proteomes" id="UP001331936"/>
    </source>
</evidence>
<dbReference type="GO" id="GO:0008233">
    <property type="term" value="F:peptidase activity"/>
    <property type="evidence" value="ECO:0007669"/>
    <property type="project" value="UniProtKB-KW"/>
</dbReference>
<feature type="transmembrane region" description="Helical" evidence="5">
    <location>
        <begin position="170"/>
        <end position="189"/>
    </location>
</feature>
<evidence type="ECO:0000313" key="7">
    <source>
        <dbReference type="EMBL" id="MEE2032887.1"/>
    </source>
</evidence>
<evidence type="ECO:0000256" key="3">
    <source>
        <dbReference type="ARBA" id="ARBA00022989"/>
    </source>
</evidence>
<reference evidence="7 8" key="1">
    <citation type="submission" date="2023-08" db="EMBL/GenBank/DDBJ databases">
        <authorList>
            <person name="Girao M."/>
            <person name="Carvalho M.F."/>
        </authorList>
    </citation>
    <scope>NUCLEOTIDE SEQUENCE [LARGE SCALE GENOMIC DNA]</scope>
    <source>
        <strain evidence="7 8">CC-R104</strain>
    </source>
</reference>
<dbReference type="RefSeq" id="WP_330152306.1">
    <property type="nucleotide sequence ID" value="NZ_JAUZMZ010000059.1"/>
</dbReference>
<dbReference type="EMBL" id="JAUZMZ010000059">
    <property type="protein sequence ID" value="MEE2032887.1"/>
    <property type="molecule type" value="Genomic_DNA"/>
</dbReference>
<dbReference type="PANTHER" id="PTHR43731">
    <property type="entry name" value="RHOMBOID PROTEASE"/>
    <property type="match status" value="1"/>
</dbReference>
<keyword evidence="4 5" id="KW-0472">Membrane</keyword>
<gene>
    <name evidence="7" type="ORF">Q8814_12305</name>
</gene>
<evidence type="ECO:0000256" key="2">
    <source>
        <dbReference type="ARBA" id="ARBA00022692"/>
    </source>
</evidence>
<comment type="caution">
    <text evidence="7">The sequence shown here is derived from an EMBL/GenBank/DDBJ whole genome shotgun (WGS) entry which is preliminary data.</text>
</comment>
<keyword evidence="7" id="KW-0378">Hydrolase</keyword>
<feature type="domain" description="Peptidase S54 rhomboid" evidence="6">
    <location>
        <begin position="55"/>
        <end position="190"/>
    </location>
</feature>
<dbReference type="Gene3D" id="1.20.1540.10">
    <property type="entry name" value="Rhomboid-like"/>
    <property type="match status" value="1"/>
</dbReference>
<keyword evidence="3 5" id="KW-1133">Transmembrane helix</keyword>
<dbReference type="SUPFAM" id="SSF144091">
    <property type="entry name" value="Rhomboid-like"/>
    <property type="match status" value="1"/>
</dbReference>
<dbReference type="InterPro" id="IPR035952">
    <property type="entry name" value="Rhomboid-like_sf"/>
</dbReference>
<feature type="transmembrane region" description="Helical" evidence="5">
    <location>
        <begin position="95"/>
        <end position="113"/>
    </location>
</feature>
<organism evidence="7 8">
    <name type="scientific">Rhodococcus chondri</name>
    <dbReference type="NCBI Taxonomy" id="3065941"/>
    <lineage>
        <taxon>Bacteria</taxon>
        <taxon>Bacillati</taxon>
        <taxon>Actinomycetota</taxon>
        <taxon>Actinomycetes</taxon>
        <taxon>Mycobacteriales</taxon>
        <taxon>Nocardiaceae</taxon>
        <taxon>Rhodococcus</taxon>
    </lineage>
</organism>
<dbReference type="InterPro" id="IPR022764">
    <property type="entry name" value="Peptidase_S54_rhomboid_dom"/>
</dbReference>
<keyword evidence="8" id="KW-1185">Reference proteome</keyword>
<keyword evidence="2 5" id="KW-0812">Transmembrane</keyword>
<feature type="transmembrane region" description="Helical" evidence="5">
    <location>
        <begin position="119"/>
        <end position="139"/>
    </location>
</feature>
<name>A0ABU7JSZ1_9NOCA</name>
<feature type="transmembrane region" description="Helical" evidence="5">
    <location>
        <begin position="146"/>
        <end position="164"/>
    </location>
</feature>
<dbReference type="EC" id="3.4.21.105" evidence="7"/>
<dbReference type="Pfam" id="PF01694">
    <property type="entry name" value="Rhomboid"/>
    <property type="match status" value="1"/>
</dbReference>
<evidence type="ECO:0000256" key="5">
    <source>
        <dbReference type="SAM" id="Phobius"/>
    </source>
</evidence>
<protein>
    <submittedName>
        <fullName evidence="7">Rhomboid family intramembrane serine protease</fullName>
        <ecNumber evidence="7">3.4.21.105</ecNumber>
    </submittedName>
</protein>
<sequence>MTIPTGTGQTVRPIWQRAALWIGGFVALLYGVEAVDSVAPANLDAAGVEPRTADGLWGVLFAPVLHDGWGHLTANTVPALVLGFLVLLSGIGRGVAATAIIWLVGGIGTWLIAGSGDTHIGASTLIFGWLTYLITRGIFNRSAGQIVLGGLVLFVYGGMLWGVLPSAPWISWQGHLFGAVGGILAAWMLSGDARRARRTTTAGPLR</sequence>